<dbReference type="Gene3D" id="1.20.1090.10">
    <property type="entry name" value="Dehydroquinate synthase-like - alpha domain"/>
    <property type="match status" value="1"/>
</dbReference>
<dbReference type="InterPro" id="IPR056798">
    <property type="entry name" value="ADH_Fe_C"/>
</dbReference>
<feature type="domain" description="Fe-containing alcohol dehydrogenase-like C-terminal" evidence="1">
    <location>
        <begin position="23"/>
        <end position="126"/>
    </location>
</feature>
<evidence type="ECO:0000313" key="2">
    <source>
        <dbReference type="EMBL" id="MPN32525.1"/>
    </source>
</evidence>
<dbReference type="PANTHER" id="PTHR11496:SF103">
    <property type="entry name" value="DEHYDROGENASE, PUTATIVE-RELATED"/>
    <property type="match status" value="1"/>
</dbReference>
<name>A0A645H0F2_9ZZZZ</name>
<dbReference type="InterPro" id="IPR039697">
    <property type="entry name" value="Alcohol_dehydrogenase_Fe"/>
</dbReference>
<protein>
    <recommendedName>
        <fullName evidence="1">Fe-containing alcohol dehydrogenase-like C-terminal domain-containing protein</fullName>
    </recommendedName>
</protein>
<comment type="caution">
    <text evidence="2">The sequence shown here is derived from an EMBL/GenBank/DDBJ whole genome shotgun (WGS) entry which is preliminary data.</text>
</comment>
<dbReference type="EMBL" id="VSSQ01084593">
    <property type="protein sequence ID" value="MPN32525.1"/>
    <property type="molecule type" value="Genomic_DNA"/>
</dbReference>
<sequence length="201" mass="22826">MFPAISFLDAKYMMNMSDVVTNNTSIDALMHLVESYMNKHSFSLQEMLAEDALKLIAECLPKLKSRECDFETREKLLLASTIAGMVISNCDTSLPHGMGYMPTYYKGVPHGRANALFAREYLKLYIGDPKLDKLLGMLAFKDVDAFGDFIDGLLINDEVYTEEDLKIFTDSVFKNKAKLSTLKVELSWDDLYNIFKNSLIK</sequence>
<organism evidence="2">
    <name type="scientific">bioreactor metagenome</name>
    <dbReference type="NCBI Taxonomy" id="1076179"/>
    <lineage>
        <taxon>unclassified sequences</taxon>
        <taxon>metagenomes</taxon>
        <taxon>ecological metagenomes</taxon>
    </lineage>
</organism>
<accession>A0A645H0F2</accession>
<dbReference type="PANTHER" id="PTHR11496">
    <property type="entry name" value="ALCOHOL DEHYDROGENASE"/>
    <property type="match status" value="1"/>
</dbReference>
<reference evidence="2" key="1">
    <citation type="submission" date="2019-08" db="EMBL/GenBank/DDBJ databases">
        <authorList>
            <person name="Kucharzyk K."/>
            <person name="Murdoch R.W."/>
            <person name="Higgins S."/>
            <person name="Loffler F."/>
        </authorList>
    </citation>
    <scope>NUCLEOTIDE SEQUENCE</scope>
</reference>
<dbReference type="GO" id="GO:0004022">
    <property type="term" value="F:alcohol dehydrogenase (NAD+) activity"/>
    <property type="evidence" value="ECO:0007669"/>
    <property type="project" value="TreeGrafter"/>
</dbReference>
<dbReference type="SUPFAM" id="SSF56796">
    <property type="entry name" value="Dehydroquinate synthase-like"/>
    <property type="match status" value="1"/>
</dbReference>
<dbReference type="AlphaFoldDB" id="A0A645H0F2"/>
<evidence type="ECO:0000259" key="1">
    <source>
        <dbReference type="Pfam" id="PF25137"/>
    </source>
</evidence>
<gene>
    <name evidence="2" type="ORF">SDC9_180004</name>
</gene>
<proteinExistence type="predicted"/>
<dbReference type="Pfam" id="PF25137">
    <property type="entry name" value="ADH_Fe_C"/>
    <property type="match status" value="1"/>
</dbReference>